<dbReference type="Gene3D" id="1.10.730.10">
    <property type="entry name" value="Isoleucyl-tRNA Synthetase, Domain 1"/>
    <property type="match status" value="1"/>
</dbReference>
<evidence type="ECO:0000256" key="3">
    <source>
        <dbReference type="ARBA" id="ARBA00022598"/>
    </source>
</evidence>
<evidence type="ECO:0000259" key="10">
    <source>
        <dbReference type="Pfam" id="PF00133"/>
    </source>
</evidence>
<dbReference type="GeneID" id="24425934"/>
<reference evidence="12 13" key="2">
    <citation type="journal article" date="2013" name="PLoS ONE">
        <title>Whole genome mapping and re-organization of the nuclear and mitochondrial genomes of Babesia microti isolates.</title>
        <authorList>
            <person name="Cornillot E."/>
            <person name="Dassouli A."/>
            <person name="Garg A."/>
            <person name="Pachikara N."/>
            <person name="Randazzo S."/>
            <person name="Depoix D."/>
            <person name="Carcy B."/>
            <person name="Delbecq S."/>
            <person name="Frutos R."/>
            <person name="Silva J.C."/>
            <person name="Sutton R."/>
            <person name="Krause P.J."/>
            <person name="Mamoun C.B."/>
        </authorList>
    </citation>
    <scope>NUCLEOTIDE SEQUENCE [LARGE SCALE GENOMIC DNA]</scope>
    <source>
        <strain evidence="12 13">RI</strain>
    </source>
</reference>
<reference evidence="12 13" key="1">
    <citation type="journal article" date="2012" name="Nucleic Acids Res.">
        <title>Sequencing of the smallest Apicomplexan genome from the human pathogen Babesia microti.</title>
        <authorList>
            <person name="Cornillot E."/>
            <person name="Hadj-Kaddour K."/>
            <person name="Dassouli A."/>
            <person name="Noel B."/>
            <person name="Ranwez V."/>
            <person name="Vacherie B."/>
            <person name="Augagneur Y."/>
            <person name="Bres V."/>
            <person name="Duclos A."/>
            <person name="Randazzo S."/>
            <person name="Carcy B."/>
            <person name="Debierre-Grockiego F."/>
            <person name="Delbecq S."/>
            <person name="Moubri-Menage K."/>
            <person name="Shams-Eldin H."/>
            <person name="Usmani-Brown S."/>
            <person name="Bringaud F."/>
            <person name="Wincker P."/>
            <person name="Vivares C.P."/>
            <person name="Schwarz R.T."/>
            <person name="Schetters T.P."/>
            <person name="Krause P.J."/>
            <person name="Gorenflot A."/>
            <person name="Berry V."/>
            <person name="Barbe V."/>
            <person name="Ben Mamoun C."/>
        </authorList>
    </citation>
    <scope>NUCLEOTIDE SEQUENCE [LARGE SCALE GENOMIC DNA]</scope>
    <source>
        <strain evidence="12 13">RI</strain>
    </source>
</reference>
<dbReference type="Proteomes" id="UP000002899">
    <property type="component" value="Chromosome IV"/>
</dbReference>
<dbReference type="GO" id="GO:0004823">
    <property type="term" value="F:leucine-tRNA ligase activity"/>
    <property type="evidence" value="ECO:0007669"/>
    <property type="project" value="UniProtKB-EC"/>
</dbReference>
<dbReference type="Pfam" id="PF00133">
    <property type="entry name" value="tRNA-synt_1"/>
    <property type="match status" value="2"/>
</dbReference>
<dbReference type="Gene3D" id="3.40.50.620">
    <property type="entry name" value="HUPs"/>
    <property type="match status" value="1"/>
</dbReference>
<dbReference type="FunFam" id="3.90.740.10:FF:000001">
    <property type="entry name" value="Leucine--tRNA ligase, cytoplasmic"/>
    <property type="match status" value="1"/>
</dbReference>
<dbReference type="PANTHER" id="PTHR45794:SF1">
    <property type="entry name" value="LEUCINE--TRNA LIGASE, CYTOPLASMIC"/>
    <property type="match status" value="1"/>
</dbReference>
<dbReference type="RefSeq" id="XP_021337733.1">
    <property type="nucleotide sequence ID" value="XM_021482511.1"/>
</dbReference>
<dbReference type="PANTHER" id="PTHR45794">
    <property type="entry name" value="LEUCYL-TRNA SYNTHETASE"/>
    <property type="match status" value="1"/>
</dbReference>
<gene>
    <name evidence="12" type="ORF">BmR1_04g06445</name>
</gene>
<feature type="domain" description="Aminoacyl-tRNA synthetase class Ia" evidence="10">
    <location>
        <begin position="14"/>
        <end position="132"/>
    </location>
</feature>
<proteinExistence type="inferred from homology"/>
<dbReference type="OrthoDB" id="10249672at2759"/>
<dbReference type="GO" id="GO:0002161">
    <property type="term" value="F:aminoacyl-tRNA deacylase activity"/>
    <property type="evidence" value="ECO:0007669"/>
    <property type="project" value="InterPro"/>
</dbReference>
<evidence type="ECO:0000256" key="8">
    <source>
        <dbReference type="ARBA" id="ARBA00030520"/>
    </source>
</evidence>
<keyword evidence="3 9" id="KW-0436">Ligase</keyword>
<evidence type="ECO:0000256" key="6">
    <source>
        <dbReference type="ARBA" id="ARBA00022917"/>
    </source>
</evidence>
<accession>A0A1N6LXQ6</accession>
<dbReference type="GO" id="GO:0005524">
    <property type="term" value="F:ATP binding"/>
    <property type="evidence" value="ECO:0007669"/>
    <property type="project" value="UniProtKB-KW"/>
</dbReference>
<dbReference type="Pfam" id="PF08264">
    <property type="entry name" value="Anticodon_1"/>
    <property type="match status" value="1"/>
</dbReference>
<evidence type="ECO:0000256" key="5">
    <source>
        <dbReference type="ARBA" id="ARBA00022840"/>
    </source>
</evidence>
<dbReference type="PROSITE" id="PS00178">
    <property type="entry name" value="AA_TRNA_LIGASE_I"/>
    <property type="match status" value="1"/>
</dbReference>
<name>A0A1N6LXQ6_BABMR</name>
<evidence type="ECO:0000256" key="1">
    <source>
        <dbReference type="ARBA" id="ARBA00005594"/>
    </source>
</evidence>
<evidence type="ECO:0000313" key="13">
    <source>
        <dbReference type="Proteomes" id="UP000002899"/>
    </source>
</evidence>
<keyword evidence="6 9" id="KW-0648">Protein biosynthesis</keyword>
<dbReference type="SUPFAM" id="SSF47323">
    <property type="entry name" value="Anticodon-binding domain of a subclass of class I aminoacyl-tRNA synthetases"/>
    <property type="match status" value="1"/>
</dbReference>
<evidence type="ECO:0000259" key="11">
    <source>
        <dbReference type="Pfam" id="PF08264"/>
    </source>
</evidence>
<feature type="domain" description="Aminoacyl-tRNA synthetase class Ia" evidence="10">
    <location>
        <begin position="186"/>
        <end position="795"/>
    </location>
</feature>
<evidence type="ECO:0000256" key="4">
    <source>
        <dbReference type="ARBA" id="ARBA00022741"/>
    </source>
</evidence>
<sequence length="1100" mass="126877">MARRSYILDIEYKVQSLWHEFGVNESNVPIDELKPKYFCTFPYPYMNGRLHLGHAFSASKAEFQARFQALMGKQILWPMGFHCTGMPIAACADKIKFELSDRKNDSEVDVKYNSKAHFSDKCDSNAQKNEGNILKYSSKKSKATSKTNNELSQTDIMLKMGIDNDIVHKFADPDFWLTFFPPLAIKDLKRLGFAIDWRRSFITTKRNPYYDRFIKWQFNKLKNLNKLMYGCRPSIISIKTLQPCADHDRSEGEGVGHQEYTVIKLKLKTYLDIKQLVIDDYKSYISEINELPIYLLAATLRPETMYGQTGCFVLPEGDYCAVLGFNNPKMDFNVQGVVQSLYHIKDSIELTDAIYITSSNSLYNLAYQGLIPLNPSQNTDKPPHILFNLTGQTLIGMQIEAPLSVYKHVYVLPMPTISIKKGTGIVTCVPSDSPDDYLMYKDIRNKADYYRTKYNIDPAYVSFDILPIINIPGIGNMCAVTECEKLKIASIKDRIKVDPLKNVLYKRGFYEGVMCYGKYSGQPVMNVKEHIKQDLISSGSAIVYMEPESTVISRNGDTCIVALCNQWYTTFGDENWKKYVHEHVNSQNFICHNESTLNQIKHVVNWLDHWACSRSYGLGTNVMLDNDNNPVLIESLSDSTIYMAYYTISHYFQGDIYGTKPGKFGISATQITDELFDYIFDISDIMPRDLPIEKHILLDAKKEFMYWYPQDIRVSGKDLIFNHLTMSLFIHQAIWQGRYMPMGYFCNGHILVDAEKMSKSKGNFLTIEECIDKYTADGMRVALADAGDTIDDANFSNDTANSALLKLYTLIQICKEFVESTEYRKDDAILDYDKAFVNHMKILANKAKDAYSKFCYRDALKYSYYEMTSLIHKYKLQSGTSLMNREIVLQYLDTLAKILSPICPHTCEYIWRDLLKNDSFVIKQQWPIFEDIDWGIYRRYSMLYKNIDEFRRAKEKAINQLKKKNKNAIVNFTSADIFVASKYTKVQELVLTQLTDMVKNNIDILNVNISNQLLQSETLKDLNKVDKKEALQFASYYVKEEYATRGDSSLKPGLDYCEIEFLELNKQYLKESLQLNELNLYQCDDGTCMPGRPTIRYLSN</sequence>
<keyword evidence="13" id="KW-1185">Reference proteome</keyword>
<comment type="similarity">
    <text evidence="1 9">Belongs to the class-I aminoacyl-tRNA synthetase family.</text>
</comment>
<dbReference type="GO" id="GO:0006429">
    <property type="term" value="P:leucyl-tRNA aminoacylation"/>
    <property type="evidence" value="ECO:0007669"/>
    <property type="project" value="InterPro"/>
</dbReference>
<dbReference type="InterPro" id="IPR002300">
    <property type="entry name" value="aa-tRNA-synth_Ia"/>
</dbReference>
<dbReference type="NCBIfam" id="TIGR00395">
    <property type="entry name" value="leuS_arch"/>
    <property type="match status" value="1"/>
</dbReference>
<dbReference type="SUPFAM" id="SSF50677">
    <property type="entry name" value="ValRS/IleRS/LeuRS editing domain"/>
    <property type="match status" value="1"/>
</dbReference>
<keyword evidence="5 9" id="KW-0067">ATP-binding</keyword>
<dbReference type="AlphaFoldDB" id="A0A1N6LXQ6"/>
<feature type="domain" description="Methionyl/Valyl/Leucyl/Isoleucyl-tRNA synthetase anticodon-binding" evidence="11">
    <location>
        <begin position="833"/>
        <end position="957"/>
    </location>
</feature>
<evidence type="ECO:0000313" key="12">
    <source>
        <dbReference type="EMBL" id="SIO73658.1"/>
    </source>
</evidence>
<dbReference type="InterPro" id="IPR001412">
    <property type="entry name" value="aa-tRNA-synth_I_CS"/>
</dbReference>
<dbReference type="InterPro" id="IPR013155">
    <property type="entry name" value="M/V/L/I-tRNA-synth_anticd-bd"/>
</dbReference>
<dbReference type="EMBL" id="LN871599">
    <property type="protein sequence ID" value="SIO73658.1"/>
    <property type="molecule type" value="Genomic_DNA"/>
</dbReference>
<dbReference type="InterPro" id="IPR009080">
    <property type="entry name" value="tRNAsynth_Ia_anticodon-bd"/>
</dbReference>
<dbReference type="InterPro" id="IPR009008">
    <property type="entry name" value="Val/Leu/Ile-tRNA-synth_edit"/>
</dbReference>
<evidence type="ECO:0000256" key="7">
    <source>
        <dbReference type="ARBA" id="ARBA00023146"/>
    </source>
</evidence>
<dbReference type="InterPro" id="IPR014729">
    <property type="entry name" value="Rossmann-like_a/b/a_fold"/>
</dbReference>
<protein>
    <recommendedName>
        <fullName evidence="2">leucine--tRNA ligase</fullName>
        <ecNumber evidence="2">6.1.1.4</ecNumber>
    </recommendedName>
    <alternativeName>
        <fullName evidence="8">Leucyl-tRNA synthetase</fullName>
    </alternativeName>
</protein>
<keyword evidence="4 9" id="KW-0547">Nucleotide-binding</keyword>
<dbReference type="VEuPathDB" id="PiroplasmaDB:BmR1_04g06445"/>
<dbReference type="SUPFAM" id="SSF52374">
    <property type="entry name" value="Nucleotidylyl transferase"/>
    <property type="match status" value="1"/>
</dbReference>
<dbReference type="KEGG" id="bmic:BmR1_04g06445"/>
<organism evidence="12 13">
    <name type="scientific">Babesia microti (strain RI)</name>
    <dbReference type="NCBI Taxonomy" id="1133968"/>
    <lineage>
        <taxon>Eukaryota</taxon>
        <taxon>Sar</taxon>
        <taxon>Alveolata</taxon>
        <taxon>Apicomplexa</taxon>
        <taxon>Aconoidasida</taxon>
        <taxon>Piroplasmida</taxon>
        <taxon>Babesiidae</taxon>
        <taxon>Babesia</taxon>
    </lineage>
</organism>
<keyword evidence="7 9" id="KW-0030">Aminoacyl-tRNA synthetase</keyword>
<evidence type="ECO:0000256" key="9">
    <source>
        <dbReference type="RuleBase" id="RU363035"/>
    </source>
</evidence>
<dbReference type="Gene3D" id="3.90.740.10">
    <property type="entry name" value="Valyl/Leucyl/Isoleucyl-tRNA synthetase, editing domain"/>
    <property type="match status" value="1"/>
</dbReference>
<reference evidence="12 13" key="3">
    <citation type="journal article" date="2016" name="Sci. Rep.">
        <title>Genome-wide diversity and gene expression profiling of Babesia microti isolates identify polymorphic genes that mediate host-pathogen interactions.</title>
        <authorList>
            <person name="Silva J.C."/>
            <person name="Cornillot E."/>
            <person name="McCracken C."/>
            <person name="Usmani-Brown S."/>
            <person name="Dwivedi A."/>
            <person name="Ifeonu O.O."/>
            <person name="Crabtree J."/>
            <person name="Gotia H.T."/>
            <person name="Virji A.Z."/>
            <person name="Reynes C."/>
            <person name="Colinge J."/>
            <person name="Kumar V."/>
            <person name="Lawres L."/>
            <person name="Pazzi J.E."/>
            <person name="Pablo J.V."/>
            <person name="Hung C."/>
            <person name="Brancato J."/>
            <person name="Kumari P."/>
            <person name="Orvis J."/>
            <person name="Tretina K."/>
            <person name="Chibucos M."/>
            <person name="Ott S."/>
            <person name="Sadzewicz L."/>
            <person name="Sengamalay N."/>
            <person name="Shetty A.C."/>
            <person name="Su Q."/>
            <person name="Tallon L."/>
            <person name="Fraser C.M."/>
            <person name="Frutos R."/>
            <person name="Molina D.M."/>
            <person name="Krause P.J."/>
            <person name="Ben Mamoun C."/>
        </authorList>
    </citation>
    <scope>NUCLEOTIDE SEQUENCE [LARGE SCALE GENOMIC DNA]</scope>
    <source>
        <strain evidence="12 13">RI</strain>
    </source>
</reference>
<dbReference type="EC" id="6.1.1.4" evidence="2"/>
<evidence type="ECO:0000256" key="2">
    <source>
        <dbReference type="ARBA" id="ARBA00013164"/>
    </source>
</evidence>
<dbReference type="InterPro" id="IPR004493">
    <property type="entry name" value="Leu-tRNA-synth_Ia_arc/euk"/>
</dbReference>